<organism evidence="8 9">
    <name type="scientific">Aspergillus pseudoviridinutans</name>
    <dbReference type="NCBI Taxonomy" id="1517512"/>
    <lineage>
        <taxon>Eukaryota</taxon>
        <taxon>Fungi</taxon>
        <taxon>Dikarya</taxon>
        <taxon>Ascomycota</taxon>
        <taxon>Pezizomycotina</taxon>
        <taxon>Eurotiomycetes</taxon>
        <taxon>Eurotiomycetidae</taxon>
        <taxon>Eurotiales</taxon>
        <taxon>Aspergillaceae</taxon>
        <taxon>Aspergillus</taxon>
        <taxon>Aspergillus subgen. Fumigati</taxon>
    </lineage>
</organism>
<comment type="caution">
    <text evidence="8">The sequence shown here is derived from an EMBL/GenBank/DDBJ whole genome shotgun (WGS) entry which is preliminary data.</text>
</comment>
<evidence type="ECO:0000256" key="2">
    <source>
        <dbReference type="ARBA" id="ARBA00022692"/>
    </source>
</evidence>
<keyword evidence="9" id="KW-1185">Reference proteome</keyword>
<evidence type="ECO:0000313" key="8">
    <source>
        <dbReference type="EMBL" id="GIJ85017.1"/>
    </source>
</evidence>
<evidence type="ECO:0000256" key="6">
    <source>
        <dbReference type="SAM" id="Phobius"/>
    </source>
</evidence>
<feature type="compositionally biased region" description="Basic and acidic residues" evidence="5">
    <location>
        <begin position="1"/>
        <end position="11"/>
    </location>
</feature>
<feature type="transmembrane region" description="Helical" evidence="6">
    <location>
        <begin position="154"/>
        <end position="177"/>
    </location>
</feature>
<evidence type="ECO:0000313" key="9">
    <source>
        <dbReference type="Proteomes" id="UP001043456"/>
    </source>
</evidence>
<feature type="region of interest" description="Disordered" evidence="5">
    <location>
        <begin position="1"/>
        <end position="20"/>
    </location>
</feature>
<evidence type="ECO:0000259" key="7">
    <source>
        <dbReference type="PROSITE" id="PS50850"/>
    </source>
</evidence>
<feature type="transmembrane region" description="Helical" evidence="6">
    <location>
        <begin position="451"/>
        <end position="475"/>
    </location>
</feature>
<dbReference type="CDD" id="cd06174">
    <property type="entry name" value="MFS"/>
    <property type="match status" value="1"/>
</dbReference>
<feature type="transmembrane region" description="Helical" evidence="6">
    <location>
        <begin position="386"/>
        <end position="407"/>
    </location>
</feature>
<dbReference type="PANTHER" id="PTHR23507:SF1">
    <property type="entry name" value="FI18259P1-RELATED"/>
    <property type="match status" value="1"/>
</dbReference>
<feature type="transmembrane region" description="Helical" evidence="6">
    <location>
        <begin position="123"/>
        <end position="142"/>
    </location>
</feature>
<dbReference type="PANTHER" id="PTHR23507">
    <property type="entry name" value="ZGC:174356"/>
    <property type="match status" value="1"/>
</dbReference>
<name>A0A9P3B596_9EURO</name>
<dbReference type="GeneID" id="67002484"/>
<dbReference type="InterPro" id="IPR036259">
    <property type="entry name" value="MFS_trans_sf"/>
</dbReference>
<dbReference type="InterPro" id="IPR011701">
    <property type="entry name" value="MFS"/>
</dbReference>
<dbReference type="OrthoDB" id="194139at2759"/>
<evidence type="ECO:0000256" key="1">
    <source>
        <dbReference type="ARBA" id="ARBA00004141"/>
    </source>
</evidence>
<dbReference type="AlphaFoldDB" id="A0A9P3B596"/>
<dbReference type="EMBL" id="BHVY01000003">
    <property type="protein sequence ID" value="GIJ85017.1"/>
    <property type="molecule type" value="Genomic_DNA"/>
</dbReference>
<keyword evidence="2 6" id="KW-0812">Transmembrane</keyword>
<gene>
    <name evidence="8" type="ORF">Asppvi_003872</name>
</gene>
<evidence type="ECO:0000256" key="3">
    <source>
        <dbReference type="ARBA" id="ARBA00022989"/>
    </source>
</evidence>
<sequence length="488" mass="53722">MMSPGTERDVETPLIPPEYEDQKAPRQNRFQIILRVYAVSFQFLLAMAVIAAPQADIVENIICRHLHDPELDLTEQPLDCKREAVQSELALVQGWGDSLIQIPGIFLALPYGIMADKCGRKPVFMLSFLGVLLSDTWVKIVYLFPDIFPIRMVWAAPIMQVIGGGRAVGTLLTYTIIADVVPRAERTRWLMWLTAVDLMAFILGGAGGAVLMRRSSWDPLILSSFLLILSMLTMMTIPETLPVDDKYFGEDREMGSLSSRPAIGASRASFRKLTASIRAIWTNPVIILLLVVFLLVRLSTESKSALLQYTSKRFRWDYSTASLVFTLGDICQLLLTTVLMPLLDTYLEHRTKLSTGEKDSLLSEISCWLLVVGCFVLGISRHPIGVIFGLILNALGSASPVTLRSMATSLVPPSSVGSLYTAISMAQGVGGLLAGPFFAGSFHWGMVLGGHWLGLPFLLTSGFCLVASIITSCLSQTNRGRENGRVYR</sequence>
<feature type="transmembrane region" description="Helical" evidence="6">
    <location>
        <begin position="318"/>
        <end position="340"/>
    </location>
</feature>
<dbReference type="Proteomes" id="UP001043456">
    <property type="component" value="Unassembled WGS sequence"/>
</dbReference>
<evidence type="ECO:0000256" key="5">
    <source>
        <dbReference type="SAM" id="MobiDB-lite"/>
    </source>
</evidence>
<feature type="transmembrane region" description="Helical" evidence="6">
    <location>
        <begin position="189"/>
        <end position="211"/>
    </location>
</feature>
<dbReference type="Pfam" id="PF07690">
    <property type="entry name" value="MFS_1"/>
    <property type="match status" value="1"/>
</dbReference>
<dbReference type="Gene3D" id="1.20.1250.20">
    <property type="entry name" value="MFS general substrate transporter like domains"/>
    <property type="match status" value="2"/>
</dbReference>
<keyword evidence="4 6" id="KW-0472">Membrane</keyword>
<protein>
    <recommendedName>
        <fullName evidence="7">Major facilitator superfamily (MFS) profile domain-containing protein</fullName>
    </recommendedName>
</protein>
<feature type="transmembrane region" description="Helical" evidence="6">
    <location>
        <begin position="32"/>
        <end position="52"/>
    </location>
</feature>
<dbReference type="InterPro" id="IPR020846">
    <property type="entry name" value="MFS_dom"/>
</dbReference>
<feature type="domain" description="Major facilitator superfamily (MFS) profile" evidence="7">
    <location>
        <begin position="32"/>
        <end position="479"/>
    </location>
</feature>
<dbReference type="GO" id="GO:0016020">
    <property type="term" value="C:membrane"/>
    <property type="evidence" value="ECO:0007669"/>
    <property type="project" value="UniProtKB-SubCell"/>
</dbReference>
<feature type="transmembrane region" description="Helical" evidence="6">
    <location>
        <begin position="279"/>
        <end position="298"/>
    </location>
</feature>
<feature type="transmembrane region" description="Helical" evidence="6">
    <location>
        <begin position="217"/>
        <end position="237"/>
    </location>
</feature>
<reference evidence="8 9" key="1">
    <citation type="submission" date="2018-10" db="EMBL/GenBank/DDBJ databases">
        <title>Pan-genome distribution and transcriptional activeness of fungal secondary metabolism genes in Aspergillus section Fumigati.</title>
        <authorList>
            <person name="Takahashi H."/>
            <person name="Umemura M."/>
            <person name="Ninomiya A."/>
            <person name="Kusuya Y."/>
            <person name="Urayama S."/>
            <person name="Shimizu M."/>
            <person name="Watanabe A."/>
            <person name="Kamei K."/>
            <person name="Yaguchi T."/>
            <person name="Hagiwara D."/>
        </authorList>
    </citation>
    <scope>NUCLEOTIDE SEQUENCE [LARGE SCALE GENOMIC DNA]</scope>
    <source>
        <strain evidence="8 9">IFM 55266</strain>
    </source>
</reference>
<feature type="transmembrane region" description="Helical" evidence="6">
    <location>
        <begin position="98"/>
        <end position="116"/>
    </location>
</feature>
<dbReference type="PROSITE" id="PS50850">
    <property type="entry name" value="MFS"/>
    <property type="match status" value="1"/>
</dbReference>
<evidence type="ECO:0000256" key="4">
    <source>
        <dbReference type="ARBA" id="ARBA00023136"/>
    </source>
</evidence>
<keyword evidence="3 6" id="KW-1133">Transmembrane helix</keyword>
<proteinExistence type="predicted"/>
<feature type="transmembrane region" description="Helical" evidence="6">
    <location>
        <begin position="419"/>
        <end position="439"/>
    </location>
</feature>
<accession>A0A9P3B596</accession>
<dbReference type="RefSeq" id="XP_043155764.1">
    <property type="nucleotide sequence ID" value="XM_043299829.1"/>
</dbReference>
<feature type="transmembrane region" description="Helical" evidence="6">
    <location>
        <begin position="361"/>
        <end position="380"/>
    </location>
</feature>
<comment type="subcellular location">
    <subcellularLocation>
        <location evidence="1">Membrane</location>
        <topology evidence="1">Multi-pass membrane protein</topology>
    </subcellularLocation>
</comment>
<dbReference type="SUPFAM" id="SSF103473">
    <property type="entry name" value="MFS general substrate transporter"/>
    <property type="match status" value="1"/>
</dbReference>
<dbReference type="GO" id="GO:0022857">
    <property type="term" value="F:transmembrane transporter activity"/>
    <property type="evidence" value="ECO:0007669"/>
    <property type="project" value="InterPro"/>
</dbReference>